<dbReference type="EMBL" id="JACHJN010000008">
    <property type="protein sequence ID" value="MBB5958562.1"/>
    <property type="molecule type" value="Genomic_DNA"/>
</dbReference>
<dbReference type="AlphaFoldDB" id="A0A841CJB2"/>
<dbReference type="Proteomes" id="UP000547510">
    <property type="component" value="Unassembled WGS sequence"/>
</dbReference>
<dbReference type="RefSeq" id="WP_184694610.1">
    <property type="nucleotide sequence ID" value="NZ_JACHJN010000008.1"/>
</dbReference>
<dbReference type="InterPro" id="IPR036388">
    <property type="entry name" value="WH-like_DNA-bd_sf"/>
</dbReference>
<name>A0A841CJB2_9PSEU</name>
<dbReference type="Gene3D" id="1.10.10.10">
    <property type="entry name" value="Winged helix-like DNA-binding domain superfamily/Winged helix DNA-binding domain"/>
    <property type="match status" value="1"/>
</dbReference>
<comment type="caution">
    <text evidence="1">The sequence shown here is derived from an EMBL/GenBank/DDBJ whole genome shotgun (WGS) entry which is preliminary data.</text>
</comment>
<proteinExistence type="predicted"/>
<organism evidence="1 2">
    <name type="scientific">Saccharothrix tamanrassetensis</name>
    <dbReference type="NCBI Taxonomy" id="1051531"/>
    <lineage>
        <taxon>Bacteria</taxon>
        <taxon>Bacillati</taxon>
        <taxon>Actinomycetota</taxon>
        <taxon>Actinomycetes</taxon>
        <taxon>Pseudonocardiales</taxon>
        <taxon>Pseudonocardiaceae</taxon>
        <taxon>Saccharothrix</taxon>
    </lineage>
</organism>
<keyword evidence="2" id="KW-1185">Reference proteome</keyword>
<protein>
    <submittedName>
        <fullName evidence="1">Uncharacterized protein</fullName>
    </submittedName>
</protein>
<evidence type="ECO:0000313" key="2">
    <source>
        <dbReference type="Proteomes" id="UP000547510"/>
    </source>
</evidence>
<reference evidence="1 2" key="1">
    <citation type="submission" date="2020-08" db="EMBL/GenBank/DDBJ databases">
        <title>Genomic Encyclopedia of Type Strains, Phase III (KMG-III): the genomes of soil and plant-associated and newly described type strains.</title>
        <authorList>
            <person name="Whitman W."/>
        </authorList>
    </citation>
    <scope>NUCLEOTIDE SEQUENCE [LARGE SCALE GENOMIC DNA]</scope>
    <source>
        <strain evidence="1 2">CECT 8640</strain>
    </source>
</reference>
<accession>A0A841CJB2</accession>
<gene>
    <name evidence="1" type="ORF">FHS29_005170</name>
</gene>
<dbReference type="InterPro" id="IPR011990">
    <property type="entry name" value="TPR-like_helical_dom_sf"/>
</dbReference>
<evidence type="ECO:0000313" key="1">
    <source>
        <dbReference type="EMBL" id="MBB5958562.1"/>
    </source>
</evidence>
<sequence length="313" mass="34855">MVEFCARLPPAVRLAAEQAALHPARSLRALVDSLRRQPSRLAALSLDDDADTDLRALFRWSYEALKPDAARMFALLGLFPGNAISIPTAAALAGVDETRARTALGRLVTAGMVGTRDDDRYEPHDLLREFARDIARTPEEERAARSRLVGWYTHTAVNGHRALTGSPHNLPVDPLPLGVTAPEFADHRAAMAWYDSERDTLLELVLRADEHGGKRSGIVIAQLCWAYFHVRGDYAHLTAAYEAGLGYAVELGDEYLEAKCCNGLMLPYGELKRTEDDLTAGLRALRIFEKLGDRHEQRPPWRSPRTSRRPRAR</sequence>
<dbReference type="Gene3D" id="1.25.40.10">
    <property type="entry name" value="Tetratricopeptide repeat domain"/>
    <property type="match status" value="1"/>
</dbReference>